<keyword evidence="2" id="KW-1185">Reference proteome</keyword>
<accession>I1P7B6</accession>
<dbReference type="Gramene" id="ORGLA03G0026200.1">
    <property type="protein sequence ID" value="ORGLA03G0026200.1"/>
    <property type="gene ID" value="ORGLA03G0026200"/>
</dbReference>
<dbReference type="EnsemblPlants" id="ORGLA03G0026200.1">
    <property type="protein sequence ID" value="ORGLA03G0026200.1"/>
    <property type="gene ID" value="ORGLA03G0026200"/>
</dbReference>
<reference evidence="1 2" key="2">
    <citation type="submission" date="2018-04" db="EMBL/GenBank/DDBJ databases">
        <title>OglaRS2 (Oryza glaberrima Reference Sequence Version 2).</title>
        <authorList>
            <person name="Zhang J."/>
            <person name="Kudrna D."/>
            <person name="Lee S."/>
            <person name="Talag J."/>
            <person name="Rajasekar S."/>
            <person name="Wing R.A."/>
        </authorList>
    </citation>
    <scope>NUCLEOTIDE SEQUENCE [LARGE SCALE GENOMIC DNA]</scope>
    <source>
        <strain evidence="1 2">cv. IRGC 96717</strain>
    </source>
</reference>
<sequence>MGWARLLFSSPLLSSRLSPLPLSNDSVLLIDSVGHDNRTATGHSVCHQKRFKEILELVSPCAKCLAAVGRITYLQVVNNSDQDYSHLPELDLSVMLNQGTLHQSQDQLLINHTSPVRSPSDCGVRYHRCLWSRGLRTMVETSTDLEGTLDQVSGIFSLWVDRAKWTVQGIPTRPRGNNYRKGSYSAVEDPIVAAGNTAVFEIGEKVTWVTEQPLMDILATWHLLCNVKY</sequence>
<evidence type="ECO:0000313" key="1">
    <source>
        <dbReference type="EnsemblPlants" id="ORGLA03G0026200.1"/>
    </source>
</evidence>
<dbReference type="OMA" id="ELVSPCA"/>
<name>I1P7B6_ORYGL</name>
<dbReference type="AlphaFoldDB" id="I1P7B6"/>
<dbReference type="Proteomes" id="UP000007306">
    <property type="component" value="Chromosome 3"/>
</dbReference>
<evidence type="ECO:0000313" key="2">
    <source>
        <dbReference type="Proteomes" id="UP000007306"/>
    </source>
</evidence>
<reference evidence="1" key="1">
    <citation type="submission" date="2015-06" db="UniProtKB">
        <authorList>
            <consortium name="EnsemblPlants"/>
        </authorList>
    </citation>
    <scope>IDENTIFICATION</scope>
</reference>
<organism evidence="1 2">
    <name type="scientific">Oryza glaberrima</name>
    <name type="common">African rice</name>
    <dbReference type="NCBI Taxonomy" id="4538"/>
    <lineage>
        <taxon>Eukaryota</taxon>
        <taxon>Viridiplantae</taxon>
        <taxon>Streptophyta</taxon>
        <taxon>Embryophyta</taxon>
        <taxon>Tracheophyta</taxon>
        <taxon>Spermatophyta</taxon>
        <taxon>Magnoliopsida</taxon>
        <taxon>Liliopsida</taxon>
        <taxon>Poales</taxon>
        <taxon>Poaceae</taxon>
        <taxon>BOP clade</taxon>
        <taxon>Oryzoideae</taxon>
        <taxon>Oryzeae</taxon>
        <taxon>Oryzinae</taxon>
        <taxon>Oryza</taxon>
    </lineage>
</organism>
<proteinExistence type="predicted"/>
<dbReference type="HOGENOM" id="CLU_113077_0_0_1"/>
<protein>
    <submittedName>
        <fullName evidence="1">Uncharacterized protein</fullName>
    </submittedName>
</protein>